<dbReference type="GO" id="GO:0055088">
    <property type="term" value="P:lipid homeostasis"/>
    <property type="evidence" value="ECO:0007669"/>
    <property type="project" value="InterPro"/>
</dbReference>
<dbReference type="Pfam" id="PF10104">
    <property type="entry name" value="Brr6_like_C_C"/>
    <property type="match status" value="1"/>
</dbReference>
<dbReference type="InterPro" id="IPR018767">
    <property type="entry name" value="Brl1/Brr6_dom"/>
</dbReference>
<name>A0A166GQ14_9AGAM</name>
<evidence type="ECO:0000259" key="3">
    <source>
        <dbReference type="SMART" id="SM01042"/>
    </source>
</evidence>
<dbReference type="SMART" id="SM01042">
    <property type="entry name" value="Brr6_like_C_C"/>
    <property type="match status" value="1"/>
</dbReference>
<sequence length="257" mass="29079">MSSNEPAPKRQKRARDEPDPAPPPLPEAPPPVFGANQNFPFVFGPATRALGKVWRPREKEQRERVARDQNTTNHFHVHLPPAPAPQSDTLSVFLRILKLFFCWSLALVFLYLVVQSIHTVQRDVEQRISRYRLDIVQDIAMCALHYKNNLCAINLVPAMAHQCASWETCVNQDPTIVSRGKVTAEMVAEMLNSFVEAIGLKTLAVVLMLPLILARFMNPSPSPTPHERLDVRLDFRRNPFVGFILKITPYRSQRGGG</sequence>
<evidence type="ECO:0000256" key="2">
    <source>
        <dbReference type="SAM" id="Phobius"/>
    </source>
</evidence>
<proteinExistence type="predicted"/>
<protein>
    <recommendedName>
        <fullName evidence="3">Brl1/Brr6 domain-containing protein</fullName>
    </recommendedName>
</protein>
<dbReference type="PANTHER" id="PTHR28136:SF1">
    <property type="entry name" value="NUCLEUS EXPORT PROTEIN BRL1"/>
    <property type="match status" value="1"/>
</dbReference>
<dbReference type="InterPro" id="IPR040202">
    <property type="entry name" value="Brl1/Brr6"/>
</dbReference>
<dbReference type="Proteomes" id="UP000076532">
    <property type="component" value="Unassembled WGS sequence"/>
</dbReference>
<feature type="transmembrane region" description="Helical" evidence="2">
    <location>
        <begin position="92"/>
        <end position="114"/>
    </location>
</feature>
<dbReference type="EMBL" id="KV417576">
    <property type="protein sequence ID" value="KZP18051.1"/>
    <property type="molecule type" value="Genomic_DNA"/>
</dbReference>
<keyword evidence="2" id="KW-0812">Transmembrane</keyword>
<feature type="region of interest" description="Disordered" evidence="1">
    <location>
        <begin position="53"/>
        <end position="80"/>
    </location>
</feature>
<feature type="compositionally biased region" description="Pro residues" evidence="1">
    <location>
        <begin position="20"/>
        <end position="32"/>
    </location>
</feature>
<evidence type="ECO:0000313" key="5">
    <source>
        <dbReference type="Proteomes" id="UP000076532"/>
    </source>
</evidence>
<keyword evidence="5" id="KW-1185">Reference proteome</keyword>
<dbReference type="GO" id="GO:0006998">
    <property type="term" value="P:nuclear envelope organization"/>
    <property type="evidence" value="ECO:0007669"/>
    <property type="project" value="InterPro"/>
</dbReference>
<keyword evidence="2" id="KW-1133">Transmembrane helix</keyword>
<accession>A0A166GQ14</accession>
<dbReference type="AlphaFoldDB" id="A0A166GQ14"/>
<organism evidence="4 5">
    <name type="scientific">Athelia psychrophila</name>
    <dbReference type="NCBI Taxonomy" id="1759441"/>
    <lineage>
        <taxon>Eukaryota</taxon>
        <taxon>Fungi</taxon>
        <taxon>Dikarya</taxon>
        <taxon>Basidiomycota</taxon>
        <taxon>Agaricomycotina</taxon>
        <taxon>Agaricomycetes</taxon>
        <taxon>Agaricomycetidae</taxon>
        <taxon>Atheliales</taxon>
        <taxon>Atheliaceae</taxon>
        <taxon>Athelia</taxon>
    </lineage>
</organism>
<evidence type="ECO:0000313" key="4">
    <source>
        <dbReference type="EMBL" id="KZP18051.1"/>
    </source>
</evidence>
<dbReference type="PANTHER" id="PTHR28136">
    <property type="entry name" value="NUCLEUS EXPORT PROTEIN BRR6"/>
    <property type="match status" value="1"/>
</dbReference>
<reference evidence="4 5" key="1">
    <citation type="journal article" date="2016" name="Mol. Biol. Evol.">
        <title>Comparative Genomics of Early-Diverging Mushroom-Forming Fungi Provides Insights into the Origins of Lignocellulose Decay Capabilities.</title>
        <authorList>
            <person name="Nagy L.G."/>
            <person name="Riley R."/>
            <person name="Tritt A."/>
            <person name="Adam C."/>
            <person name="Daum C."/>
            <person name="Floudas D."/>
            <person name="Sun H."/>
            <person name="Yadav J.S."/>
            <person name="Pangilinan J."/>
            <person name="Larsson K.H."/>
            <person name="Matsuura K."/>
            <person name="Barry K."/>
            <person name="Labutti K."/>
            <person name="Kuo R."/>
            <person name="Ohm R.A."/>
            <person name="Bhattacharya S.S."/>
            <person name="Shirouzu T."/>
            <person name="Yoshinaga Y."/>
            <person name="Martin F.M."/>
            <person name="Grigoriev I.V."/>
            <person name="Hibbett D.S."/>
        </authorList>
    </citation>
    <scope>NUCLEOTIDE SEQUENCE [LARGE SCALE GENOMIC DNA]</scope>
    <source>
        <strain evidence="4 5">CBS 109695</strain>
    </source>
</reference>
<feature type="region of interest" description="Disordered" evidence="1">
    <location>
        <begin position="1"/>
        <end position="34"/>
    </location>
</feature>
<feature type="compositionally biased region" description="Basic and acidic residues" evidence="1">
    <location>
        <begin position="55"/>
        <end position="67"/>
    </location>
</feature>
<dbReference type="GO" id="GO:0031965">
    <property type="term" value="C:nuclear membrane"/>
    <property type="evidence" value="ECO:0007669"/>
    <property type="project" value="InterPro"/>
</dbReference>
<evidence type="ECO:0000256" key="1">
    <source>
        <dbReference type="SAM" id="MobiDB-lite"/>
    </source>
</evidence>
<feature type="transmembrane region" description="Helical" evidence="2">
    <location>
        <begin position="198"/>
        <end position="217"/>
    </location>
</feature>
<dbReference type="OrthoDB" id="5961at2759"/>
<keyword evidence="2" id="KW-0472">Membrane</keyword>
<gene>
    <name evidence="4" type="ORF">FIBSPDRAFT_933658</name>
</gene>
<feature type="domain" description="Brl1/Brr6" evidence="3">
    <location>
        <begin position="93"/>
        <end position="218"/>
    </location>
</feature>